<organism evidence="2 3">
    <name type="scientific">Thermosipho ferrireducens</name>
    <dbReference type="NCBI Taxonomy" id="2571116"/>
    <lineage>
        <taxon>Bacteria</taxon>
        <taxon>Thermotogati</taxon>
        <taxon>Thermotogota</taxon>
        <taxon>Thermotogae</taxon>
        <taxon>Thermotogales</taxon>
        <taxon>Fervidobacteriaceae</taxon>
        <taxon>Thermosipho</taxon>
    </lineage>
</organism>
<protein>
    <submittedName>
        <fullName evidence="2">DUF3307 domain-containing protein</fullName>
    </submittedName>
</protein>
<keyword evidence="1" id="KW-0472">Membrane</keyword>
<keyword evidence="1" id="KW-0812">Transmembrane</keyword>
<dbReference type="RefSeq" id="WP_207566912.1">
    <property type="nucleotide sequence ID" value="NZ_CP071446.1"/>
</dbReference>
<gene>
    <name evidence="2" type="ORF">JYK00_01225</name>
</gene>
<proteinExistence type="predicted"/>
<feature type="transmembrane region" description="Helical" evidence="1">
    <location>
        <begin position="121"/>
        <end position="141"/>
    </location>
</feature>
<evidence type="ECO:0000313" key="3">
    <source>
        <dbReference type="Proteomes" id="UP000671862"/>
    </source>
</evidence>
<accession>A0ABX7S9X0</accession>
<sequence>MSKFIHLFLGHLVGDYVFQNSWIARGKSKRLNVLIIHIGIIFLSQLVVILGLDFNRKTLIAVSLVALMHLFIDLFKFYFRRKKFSRTTYYYIFDQSLHVLSLLIVLPVFKQSNFFIPDKIAAVISVAIFNAYLLGIFTHFLNGGGIYKRDLYGYFFRAIAPLFYVFGGLSYGIYIIVSGVLAIYTFKKHQVLSWTLSAIFTVILLEVML</sequence>
<evidence type="ECO:0000313" key="2">
    <source>
        <dbReference type="EMBL" id="QTA38191.1"/>
    </source>
</evidence>
<reference evidence="2 3" key="1">
    <citation type="submission" date="2021-03" db="EMBL/GenBank/DDBJ databases">
        <title>Thermosipho ferrireducens sp.nov., an anaerobic thermophilic iron-reducing bacterium isolated from a deep-sea hydrothermal sulfide deposits.</title>
        <authorList>
            <person name="Zeng X."/>
            <person name="Chen Y."/>
            <person name="Shao Z."/>
        </authorList>
    </citation>
    <scope>NUCLEOTIDE SEQUENCE [LARGE SCALE GENOMIC DNA]</scope>
    <source>
        <strain evidence="2 3">JL129W03</strain>
    </source>
</reference>
<dbReference type="Pfam" id="PF11750">
    <property type="entry name" value="DUF3307"/>
    <property type="match status" value="1"/>
</dbReference>
<dbReference type="InterPro" id="IPR021737">
    <property type="entry name" value="Phage_phiKZ_Orf197"/>
</dbReference>
<keyword evidence="3" id="KW-1185">Reference proteome</keyword>
<name>A0ABX7S9X0_9BACT</name>
<feature type="transmembrane region" description="Helical" evidence="1">
    <location>
        <begin position="31"/>
        <end position="52"/>
    </location>
</feature>
<keyword evidence="1" id="KW-1133">Transmembrane helix</keyword>
<feature type="transmembrane region" description="Helical" evidence="1">
    <location>
        <begin position="162"/>
        <end position="185"/>
    </location>
</feature>
<dbReference type="EMBL" id="CP071446">
    <property type="protein sequence ID" value="QTA38191.1"/>
    <property type="molecule type" value="Genomic_DNA"/>
</dbReference>
<feature type="transmembrane region" description="Helical" evidence="1">
    <location>
        <begin position="58"/>
        <end position="79"/>
    </location>
</feature>
<evidence type="ECO:0000256" key="1">
    <source>
        <dbReference type="SAM" id="Phobius"/>
    </source>
</evidence>
<dbReference type="Proteomes" id="UP000671862">
    <property type="component" value="Chromosome"/>
</dbReference>
<feature type="transmembrane region" description="Helical" evidence="1">
    <location>
        <begin position="191"/>
        <end position="208"/>
    </location>
</feature>